<keyword evidence="10" id="KW-0804">Transcription</keyword>
<evidence type="ECO:0000256" key="11">
    <source>
        <dbReference type="ARBA" id="ARBA00023242"/>
    </source>
</evidence>
<dbReference type="SUPFAM" id="SSF57903">
    <property type="entry name" value="FYVE/PHD zinc finger"/>
    <property type="match status" value="1"/>
</dbReference>
<keyword evidence="18" id="KW-1185">Reference proteome</keyword>
<evidence type="ECO:0000259" key="16">
    <source>
        <dbReference type="PROSITE" id="PS51727"/>
    </source>
</evidence>
<dbReference type="GO" id="GO:0005634">
    <property type="term" value="C:nucleus"/>
    <property type="evidence" value="ECO:0007669"/>
    <property type="project" value="UniProtKB-SubCell"/>
</dbReference>
<evidence type="ECO:0000256" key="4">
    <source>
        <dbReference type="ARBA" id="ARBA00022679"/>
    </source>
</evidence>
<dbReference type="SMART" id="SM00249">
    <property type="entry name" value="PHD"/>
    <property type="match status" value="1"/>
</dbReference>
<dbReference type="Proteomes" id="UP001177140">
    <property type="component" value="Unassembled WGS sequence"/>
</dbReference>
<feature type="region of interest" description="Disordered" evidence="14">
    <location>
        <begin position="768"/>
        <end position="791"/>
    </location>
</feature>
<dbReference type="EMBL" id="JAJJMA010108776">
    <property type="protein sequence ID" value="MCL7031104.1"/>
    <property type="molecule type" value="Genomic_DNA"/>
</dbReference>
<evidence type="ECO:0000256" key="1">
    <source>
        <dbReference type="ARBA" id="ARBA00002581"/>
    </source>
</evidence>
<reference evidence="17" key="1">
    <citation type="submission" date="2022-03" db="EMBL/GenBank/DDBJ databases">
        <title>A functionally conserved STORR gene fusion in Papaver species that diverged 16.8 million years ago.</title>
        <authorList>
            <person name="Catania T."/>
        </authorList>
    </citation>
    <scope>NUCLEOTIDE SEQUENCE</scope>
    <source>
        <strain evidence="17">S-191538</strain>
    </source>
</reference>
<dbReference type="PROSITE" id="PS50016">
    <property type="entry name" value="ZF_PHD_2"/>
    <property type="match status" value="1"/>
</dbReference>
<dbReference type="GO" id="GO:0045944">
    <property type="term" value="P:positive regulation of transcription by RNA polymerase II"/>
    <property type="evidence" value="ECO:0007669"/>
    <property type="project" value="TreeGrafter"/>
</dbReference>
<dbReference type="GO" id="GO:0008270">
    <property type="term" value="F:zinc ion binding"/>
    <property type="evidence" value="ECO:0007669"/>
    <property type="project" value="UniProtKB-KW"/>
</dbReference>
<keyword evidence="7" id="KW-0862">Zinc</keyword>
<dbReference type="AlphaFoldDB" id="A0AA41S133"/>
<comment type="function">
    <text evidence="1">Acetyltransferase enzyme. Acetylates histones, giving a specific tag for transcriptional activation.</text>
</comment>
<keyword evidence="6 13" id="KW-0863">Zinc-finger</keyword>
<dbReference type="PROSITE" id="PS51727">
    <property type="entry name" value="CBP_P300_HAT"/>
    <property type="match status" value="1"/>
</dbReference>
<dbReference type="GO" id="GO:0003713">
    <property type="term" value="F:transcription coactivator activity"/>
    <property type="evidence" value="ECO:0007669"/>
    <property type="project" value="TreeGrafter"/>
</dbReference>
<dbReference type="GO" id="GO:0004402">
    <property type="term" value="F:histone acetyltransferase activity"/>
    <property type="evidence" value="ECO:0007669"/>
    <property type="project" value="InterPro"/>
</dbReference>
<proteinExistence type="predicted"/>
<sequence>MEVITQSTPPLREPHTYCCSTGQPTCKQEYPNQQFSVQGVPPKNNSGPVAADRPEWLISSVNLSSNSSLNCDDYRQFQNNQPRYAKQNYIQSQALSKVSCNGNAVNSRESVDESATASKTRKTINRTRKVGGQTGDILPALEVPSKRRKICGTSNFPSPISITDHQLSEEMRPQQCPRMSYESSVTEEDEHCDSALSRELVGSNKPEPELNSIIHEGRPVEENTSVDLNTEDLCSKYKITEPDIHTEIPITGDDRRGASLTEMFTKDQLEVHLASLKEWRGETQQKVDEKRAMTDFKNDNACQLCGVERLLFAVRCFWCGILFKKMDTYHTASKFGVGCRCCNKCFEGIEAEKISVPGLQLDKEKISLDTEPSYQEPFVQCDTCERWQHYACALFNNERNFKGEAAYICPKCYIQDFKDGRRVPLAQGVIRGATDLPRTELSDHIEARLSARLKQEQDDRAKLMGMKPDEVILLFQKIDGVDVCLFGMYVQEYGSKGAHPNQRCIYMSYLDSVRYFKPDDVIAATGEPLRTFVYHEILVGYLDYCKKRGFSRCYVWSCPPAKGDLYIFNCRPEIQGSPTPRILREWFVSLFFWKAKRENIVARVTNYHDYHFKSPDVEHKVKAACLPCFDGDYLPLTAEAVLKKETVHKKFIVKPQSVRKTRKKQPSFEAVGCTDASGDPPLDNRLIKAFGKALKKQRENFIMVELGTQHMAEDIDQEEDEVIEGKIFDGREIFLAFCRENDYQFDNLQRAKHATMMFLYHLHHPSAFDEKKEEKKPNPDTGQEEVGPQGK</sequence>
<dbReference type="PROSITE" id="PS01359">
    <property type="entry name" value="ZF_PHD_1"/>
    <property type="match status" value="1"/>
</dbReference>
<dbReference type="PANTHER" id="PTHR13808">
    <property type="entry name" value="CBP/P300-RELATED"/>
    <property type="match status" value="1"/>
</dbReference>
<gene>
    <name evidence="17" type="ORF">MKW94_016355</name>
</gene>
<protein>
    <recommendedName>
        <fullName evidence="3">histone acetyltransferase</fullName>
        <ecNumber evidence="3">2.3.1.48</ecNumber>
    </recommendedName>
</protein>
<evidence type="ECO:0000256" key="10">
    <source>
        <dbReference type="ARBA" id="ARBA00023163"/>
    </source>
</evidence>
<evidence type="ECO:0000256" key="6">
    <source>
        <dbReference type="ARBA" id="ARBA00022771"/>
    </source>
</evidence>
<keyword evidence="8" id="KW-0156">Chromatin regulator</keyword>
<feature type="domain" description="PHD-type" evidence="15">
    <location>
        <begin position="336"/>
        <end position="415"/>
    </location>
</feature>
<feature type="compositionally biased region" description="Basic and acidic residues" evidence="14">
    <location>
        <begin position="768"/>
        <end position="778"/>
    </location>
</feature>
<evidence type="ECO:0000256" key="3">
    <source>
        <dbReference type="ARBA" id="ARBA00013184"/>
    </source>
</evidence>
<evidence type="ECO:0000313" key="18">
    <source>
        <dbReference type="Proteomes" id="UP001177140"/>
    </source>
</evidence>
<dbReference type="InterPro" id="IPR013178">
    <property type="entry name" value="Histone_AcTrfase_Rtt109/CBP"/>
</dbReference>
<keyword evidence="9" id="KW-0805">Transcription regulation</keyword>
<dbReference type="Gene3D" id="3.30.40.10">
    <property type="entry name" value="Zinc/RING finger domain, C3HC4 (zinc finger)"/>
    <property type="match status" value="1"/>
</dbReference>
<dbReference type="GO" id="GO:0031490">
    <property type="term" value="F:chromatin DNA binding"/>
    <property type="evidence" value="ECO:0007669"/>
    <property type="project" value="TreeGrafter"/>
</dbReference>
<evidence type="ECO:0000256" key="14">
    <source>
        <dbReference type="SAM" id="MobiDB-lite"/>
    </source>
</evidence>
<evidence type="ECO:0000313" key="17">
    <source>
        <dbReference type="EMBL" id="MCL7031104.1"/>
    </source>
</evidence>
<feature type="domain" description="CBP/p300-type HAT" evidence="16">
    <location>
        <begin position="403"/>
        <end position="767"/>
    </location>
</feature>
<evidence type="ECO:0000256" key="12">
    <source>
        <dbReference type="ARBA" id="ARBA00048017"/>
    </source>
</evidence>
<comment type="subcellular location">
    <subcellularLocation>
        <location evidence="2">Nucleus</location>
    </subcellularLocation>
</comment>
<dbReference type="Pfam" id="PF08214">
    <property type="entry name" value="HAT_KAT11"/>
    <property type="match status" value="1"/>
</dbReference>
<dbReference type="InterPro" id="IPR013083">
    <property type="entry name" value="Znf_RING/FYVE/PHD"/>
</dbReference>
<dbReference type="EC" id="2.3.1.48" evidence="3"/>
<evidence type="ECO:0000256" key="9">
    <source>
        <dbReference type="ARBA" id="ARBA00023015"/>
    </source>
</evidence>
<evidence type="ECO:0000256" key="7">
    <source>
        <dbReference type="ARBA" id="ARBA00022833"/>
    </source>
</evidence>
<evidence type="ECO:0000259" key="15">
    <source>
        <dbReference type="PROSITE" id="PS50016"/>
    </source>
</evidence>
<keyword evidence="5" id="KW-0479">Metal-binding</keyword>
<dbReference type="GO" id="GO:0005667">
    <property type="term" value="C:transcription regulator complex"/>
    <property type="evidence" value="ECO:0007669"/>
    <property type="project" value="TreeGrafter"/>
</dbReference>
<dbReference type="InterPro" id="IPR019787">
    <property type="entry name" value="Znf_PHD-finger"/>
</dbReference>
<name>A0AA41S133_PAPNU</name>
<evidence type="ECO:0000256" key="2">
    <source>
        <dbReference type="ARBA" id="ARBA00004123"/>
    </source>
</evidence>
<dbReference type="PANTHER" id="PTHR13808:SF1">
    <property type="entry name" value="HISTONE ACETYLTRANSFERASE"/>
    <property type="match status" value="1"/>
</dbReference>
<dbReference type="InterPro" id="IPR011011">
    <property type="entry name" value="Znf_FYVE_PHD"/>
</dbReference>
<keyword evidence="4" id="KW-0808">Transferase</keyword>
<dbReference type="SMART" id="SM01250">
    <property type="entry name" value="KAT11"/>
    <property type="match status" value="1"/>
</dbReference>
<comment type="catalytic activity">
    <reaction evidence="12">
        <text>L-lysyl-[protein] + acetyl-CoA = N(6)-acetyl-L-lysyl-[protein] + CoA + H(+)</text>
        <dbReference type="Rhea" id="RHEA:45948"/>
        <dbReference type="Rhea" id="RHEA-COMP:9752"/>
        <dbReference type="Rhea" id="RHEA-COMP:10731"/>
        <dbReference type="ChEBI" id="CHEBI:15378"/>
        <dbReference type="ChEBI" id="CHEBI:29969"/>
        <dbReference type="ChEBI" id="CHEBI:57287"/>
        <dbReference type="ChEBI" id="CHEBI:57288"/>
        <dbReference type="ChEBI" id="CHEBI:61930"/>
        <dbReference type="EC" id="2.3.1.48"/>
    </reaction>
</comment>
<accession>A0AA41S133</accession>
<evidence type="ECO:0000256" key="13">
    <source>
        <dbReference type="PROSITE-ProRule" id="PRU00146"/>
    </source>
</evidence>
<dbReference type="GO" id="GO:0000123">
    <property type="term" value="C:histone acetyltransferase complex"/>
    <property type="evidence" value="ECO:0007669"/>
    <property type="project" value="TreeGrafter"/>
</dbReference>
<dbReference type="InterPro" id="IPR019786">
    <property type="entry name" value="Zinc_finger_PHD-type_CS"/>
</dbReference>
<organism evidence="17 18">
    <name type="scientific">Papaver nudicaule</name>
    <name type="common">Iceland poppy</name>
    <dbReference type="NCBI Taxonomy" id="74823"/>
    <lineage>
        <taxon>Eukaryota</taxon>
        <taxon>Viridiplantae</taxon>
        <taxon>Streptophyta</taxon>
        <taxon>Embryophyta</taxon>
        <taxon>Tracheophyta</taxon>
        <taxon>Spermatophyta</taxon>
        <taxon>Magnoliopsida</taxon>
        <taxon>Ranunculales</taxon>
        <taxon>Papaveraceae</taxon>
        <taxon>Papaveroideae</taxon>
        <taxon>Papaver</taxon>
    </lineage>
</organism>
<dbReference type="InterPro" id="IPR001965">
    <property type="entry name" value="Znf_PHD"/>
</dbReference>
<comment type="caution">
    <text evidence="17">The sequence shown here is derived from an EMBL/GenBank/DDBJ whole genome shotgun (WGS) entry which is preliminary data.</text>
</comment>
<evidence type="ECO:0000256" key="8">
    <source>
        <dbReference type="ARBA" id="ARBA00022853"/>
    </source>
</evidence>
<dbReference type="Pfam" id="PF00628">
    <property type="entry name" value="PHD"/>
    <property type="match status" value="1"/>
</dbReference>
<keyword evidence="11" id="KW-0539">Nucleus</keyword>
<evidence type="ECO:0000256" key="5">
    <source>
        <dbReference type="ARBA" id="ARBA00022723"/>
    </source>
</evidence>
<dbReference type="InterPro" id="IPR031162">
    <property type="entry name" value="CBP_P300_HAT"/>
</dbReference>